<evidence type="ECO:0000256" key="10">
    <source>
        <dbReference type="SAM" id="Phobius"/>
    </source>
</evidence>
<keyword evidence="13" id="KW-1185">Reference proteome</keyword>
<dbReference type="PROSITE" id="PS51384">
    <property type="entry name" value="FAD_FR"/>
    <property type="match status" value="1"/>
</dbReference>
<dbReference type="PANTHER" id="PTHR32361">
    <property type="entry name" value="FERRIC/CUPRIC REDUCTASE TRANSMEMBRANE COMPONENT"/>
    <property type="match status" value="1"/>
</dbReference>
<keyword evidence="4 10" id="KW-0812">Transmembrane</keyword>
<evidence type="ECO:0000256" key="8">
    <source>
        <dbReference type="ARBA" id="ARBA00023065"/>
    </source>
</evidence>
<dbReference type="AlphaFoldDB" id="A0A507QGM4"/>
<evidence type="ECO:0000256" key="6">
    <source>
        <dbReference type="ARBA" id="ARBA00022989"/>
    </source>
</evidence>
<evidence type="ECO:0000313" key="13">
    <source>
        <dbReference type="Proteomes" id="UP000319663"/>
    </source>
</evidence>
<dbReference type="GO" id="GO:0005886">
    <property type="term" value="C:plasma membrane"/>
    <property type="evidence" value="ECO:0007669"/>
    <property type="project" value="TreeGrafter"/>
</dbReference>
<dbReference type="STRING" id="5098.A0A507QGM4"/>
<protein>
    <recommendedName>
        <fullName evidence="11">FAD-binding FR-type domain-containing protein</fullName>
    </recommendedName>
</protein>
<dbReference type="GO" id="GO:0006826">
    <property type="term" value="P:iron ion transport"/>
    <property type="evidence" value="ECO:0007669"/>
    <property type="project" value="TreeGrafter"/>
</dbReference>
<dbReference type="SUPFAM" id="SSF52343">
    <property type="entry name" value="Ferredoxin reductase-like, C-terminal NADP-linked domain"/>
    <property type="match status" value="1"/>
</dbReference>
<accession>A0A507QGM4</accession>
<feature type="non-terminal residue" evidence="12">
    <location>
        <position position="564"/>
    </location>
</feature>
<keyword evidence="9 10" id="KW-0472">Membrane</keyword>
<dbReference type="InterPro" id="IPR013112">
    <property type="entry name" value="FAD-bd_8"/>
</dbReference>
<feature type="transmembrane region" description="Helical" evidence="10">
    <location>
        <begin position="41"/>
        <end position="59"/>
    </location>
</feature>
<evidence type="ECO:0000256" key="9">
    <source>
        <dbReference type="ARBA" id="ARBA00023136"/>
    </source>
</evidence>
<evidence type="ECO:0000256" key="3">
    <source>
        <dbReference type="ARBA" id="ARBA00022448"/>
    </source>
</evidence>
<sequence length="564" mass="63500">MASSDILLVPRYYGTNASYIYEYSRGLGGVDVPRDVLFTRIIYASLTVLAFCIFCGRVAQIAHAQLRLLTSLAADKRRQAFWSIESSRLWASVKKHVLYAPLGRKRHNREIQLSSAVNVGTVPSRFQTILITLYIASQVAYCAYLDYNVNVKAALVAELRGRSGTLAVLNMVPLFLLAARNNPLIPLLRISFDTYNLIHRWLGRIIVIESVVHTVAWAVNACDEQNVQHMLQRLRDTPFFTWGLVGTVSMVFLCLHSPSPLRHAFYETFLHLHRLAALAALIGVYVHLDIDSLPQRPWLKAIFCIWPLEHSFRLLRLLYLNIGKHTTKLEVKALAGEACCVTFELPRRVSMPPGCHVYAYIPCVSWWMSHPFSVAWAEDNNNAAETIPHPPKGLDLEKQNFSTYMEEEMQRHFTTSVSLIIAARQGATRRLYDKAMASPDGTFQATGFVEGPYLTGDPTFLSSYGTAVLFAAGAGITHHLLHIKELLVLASSDSAATHQIHLIWSVRTTAHLTWAKDFMNQILQLPNRREILKIRLFVSKPSVNDRLISSPSETVTMIPGRCHP</sequence>
<dbReference type="EMBL" id="VIFY01000329">
    <property type="protein sequence ID" value="TQB67666.1"/>
    <property type="molecule type" value="Genomic_DNA"/>
</dbReference>
<dbReference type="InterPro" id="IPR051410">
    <property type="entry name" value="Ferric/Cupric_Reductase"/>
</dbReference>
<proteinExistence type="inferred from homology"/>
<evidence type="ECO:0000256" key="2">
    <source>
        <dbReference type="ARBA" id="ARBA00006278"/>
    </source>
</evidence>
<organism evidence="12 13">
    <name type="scientific">Monascus purpureus</name>
    <name type="common">Red mold</name>
    <name type="synonym">Monascus anka</name>
    <dbReference type="NCBI Taxonomy" id="5098"/>
    <lineage>
        <taxon>Eukaryota</taxon>
        <taxon>Fungi</taxon>
        <taxon>Dikarya</taxon>
        <taxon>Ascomycota</taxon>
        <taxon>Pezizomycotina</taxon>
        <taxon>Eurotiomycetes</taxon>
        <taxon>Eurotiomycetidae</taxon>
        <taxon>Eurotiales</taxon>
        <taxon>Aspergillaceae</taxon>
        <taxon>Monascus</taxon>
    </lineage>
</organism>
<dbReference type="SFLD" id="SFLDS00052">
    <property type="entry name" value="Ferric_Reductase_Domain"/>
    <property type="match status" value="1"/>
</dbReference>
<keyword evidence="5" id="KW-0249">Electron transport</keyword>
<dbReference type="CDD" id="cd06186">
    <property type="entry name" value="NOX_Duox_like_FAD_NADP"/>
    <property type="match status" value="1"/>
</dbReference>
<dbReference type="InterPro" id="IPR013130">
    <property type="entry name" value="Fe3_Rdtase_TM_dom"/>
</dbReference>
<evidence type="ECO:0000256" key="4">
    <source>
        <dbReference type="ARBA" id="ARBA00022692"/>
    </source>
</evidence>
<dbReference type="Proteomes" id="UP000319663">
    <property type="component" value="Unassembled WGS sequence"/>
</dbReference>
<dbReference type="Gene3D" id="3.40.50.80">
    <property type="entry name" value="Nucleotide-binding domain of ferredoxin-NADP reductase (FNR) module"/>
    <property type="match status" value="1"/>
</dbReference>
<evidence type="ECO:0000256" key="7">
    <source>
        <dbReference type="ARBA" id="ARBA00023002"/>
    </source>
</evidence>
<comment type="subcellular location">
    <subcellularLocation>
        <location evidence="1">Membrane</location>
        <topology evidence="1">Multi-pass membrane protein</topology>
    </subcellularLocation>
</comment>
<dbReference type="InterPro" id="IPR013121">
    <property type="entry name" value="Fe_red_NAD-bd_6"/>
</dbReference>
<evidence type="ECO:0000256" key="1">
    <source>
        <dbReference type="ARBA" id="ARBA00004141"/>
    </source>
</evidence>
<dbReference type="InterPro" id="IPR039261">
    <property type="entry name" value="FNR_nucleotide-bd"/>
</dbReference>
<name>A0A507QGM4_MONPU</name>
<reference evidence="12 13" key="1">
    <citation type="submission" date="2019-06" db="EMBL/GenBank/DDBJ databases">
        <title>Wine fermentation using esterase from Monascus purpureus.</title>
        <authorList>
            <person name="Geng C."/>
            <person name="Zhang Y."/>
        </authorList>
    </citation>
    <scope>NUCLEOTIDE SEQUENCE [LARGE SCALE GENOMIC DNA]</scope>
    <source>
        <strain evidence="12">HQ1</strain>
    </source>
</reference>
<dbReference type="Pfam" id="PF08030">
    <property type="entry name" value="NAD_binding_6"/>
    <property type="match status" value="1"/>
</dbReference>
<dbReference type="PANTHER" id="PTHR32361:SF12">
    <property type="entry name" value="PUTATIVE (AFU_ORTHOLOGUE AFUA_1G14340)-RELATED"/>
    <property type="match status" value="1"/>
</dbReference>
<keyword evidence="8" id="KW-0406">Ion transport</keyword>
<feature type="domain" description="FAD-binding FR-type" evidence="11">
    <location>
        <begin position="307"/>
        <end position="459"/>
    </location>
</feature>
<evidence type="ECO:0000256" key="5">
    <source>
        <dbReference type="ARBA" id="ARBA00022982"/>
    </source>
</evidence>
<comment type="similarity">
    <text evidence="2">Belongs to the ferric reductase (FRE) family.</text>
</comment>
<dbReference type="GO" id="GO:0000293">
    <property type="term" value="F:ferric-chelate reductase activity"/>
    <property type="evidence" value="ECO:0007669"/>
    <property type="project" value="UniProtKB-ARBA"/>
</dbReference>
<evidence type="ECO:0000259" key="11">
    <source>
        <dbReference type="PROSITE" id="PS51384"/>
    </source>
</evidence>
<feature type="transmembrane region" description="Helical" evidence="10">
    <location>
        <begin position="239"/>
        <end position="257"/>
    </location>
</feature>
<keyword evidence="6 10" id="KW-1133">Transmembrane helix</keyword>
<dbReference type="Pfam" id="PF08022">
    <property type="entry name" value="FAD_binding_8"/>
    <property type="match status" value="1"/>
</dbReference>
<dbReference type="Pfam" id="PF01794">
    <property type="entry name" value="Ferric_reduct"/>
    <property type="match status" value="1"/>
</dbReference>
<keyword evidence="7" id="KW-0560">Oxidoreductase</keyword>
<comment type="caution">
    <text evidence="12">The sequence shown here is derived from an EMBL/GenBank/DDBJ whole genome shotgun (WGS) entry which is preliminary data.</text>
</comment>
<dbReference type="InterPro" id="IPR017927">
    <property type="entry name" value="FAD-bd_FR_type"/>
</dbReference>
<gene>
    <name evidence="12" type="ORF">MPDQ_004953</name>
</gene>
<keyword evidence="3" id="KW-0813">Transport</keyword>
<evidence type="ECO:0000313" key="12">
    <source>
        <dbReference type="EMBL" id="TQB67666.1"/>
    </source>
</evidence>
<dbReference type="SFLD" id="SFLDG01168">
    <property type="entry name" value="Ferric_reductase_subgroup_(FRE"/>
    <property type="match status" value="1"/>
</dbReference>
<dbReference type="GO" id="GO:0015677">
    <property type="term" value="P:copper ion import"/>
    <property type="evidence" value="ECO:0007669"/>
    <property type="project" value="TreeGrafter"/>
</dbReference>
<dbReference type="GO" id="GO:0006879">
    <property type="term" value="P:intracellular iron ion homeostasis"/>
    <property type="evidence" value="ECO:0007669"/>
    <property type="project" value="TreeGrafter"/>
</dbReference>